<accession>A0A9Q0HFB7</accession>
<dbReference type="PANTHER" id="PTHR31766">
    <property type="entry name" value="GLABROUS1 ENHANCER-BINDING PROTEIN-LIKE 2"/>
    <property type="match status" value="1"/>
</dbReference>
<dbReference type="AlphaFoldDB" id="A0A9Q0HFB7"/>
<sequence>MEIISNSMFPTFFSIFSIIYIIGYFGIFRNWSQKIRPEASSCLISLFHGSPAVILAISALRSQPVWGFASPNSSPEKGVLEFSIAYFTMDLIHYLIFTPQDYLFIAHHVATLFVFITCRFVTLHGAFSVMVLLVFAEITSLCQNIWTLAGLRKDDSELARRVYWILSPPFYALYTVMRVVAGPVFFAMMSASLMKREARDVMPIWISISWIVVVGTAIMVSWLWIWNNWTEYFRARKVSKEKKEG</sequence>
<feature type="transmembrane region" description="Helical" evidence="6">
    <location>
        <begin position="12"/>
        <end position="31"/>
    </location>
</feature>
<protein>
    <recommendedName>
        <fullName evidence="7">TLC domain-containing protein</fullName>
    </recommendedName>
</protein>
<evidence type="ECO:0000313" key="8">
    <source>
        <dbReference type="EMBL" id="KAJ1685812.1"/>
    </source>
</evidence>
<evidence type="ECO:0000259" key="7">
    <source>
        <dbReference type="PROSITE" id="PS50922"/>
    </source>
</evidence>
<dbReference type="EMBL" id="JAMQYH010000005">
    <property type="protein sequence ID" value="KAJ1685812.1"/>
    <property type="molecule type" value="Genomic_DNA"/>
</dbReference>
<dbReference type="InterPro" id="IPR006634">
    <property type="entry name" value="TLC-dom"/>
</dbReference>
<dbReference type="PANTHER" id="PTHR31766:SF2">
    <property type="entry name" value="GLABROUS1 ENHANCER-BINDING PROTEIN-LIKE 2"/>
    <property type="match status" value="1"/>
</dbReference>
<evidence type="ECO:0000256" key="4">
    <source>
        <dbReference type="ARBA" id="ARBA00023136"/>
    </source>
</evidence>
<dbReference type="InterPro" id="IPR040327">
    <property type="entry name" value="At5g14285-like"/>
</dbReference>
<comment type="caution">
    <text evidence="8">The sequence shown here is derived from an EMBL/GenBank/DDBJ whole genome shotgun (WGS) entry which is preliminary data.</text>
</comment>
<reference evidence="8" key="1">
    <citation type="journal article" date="2022" name="Cell">
        <title>Repeat-based holocentromeres influence genome architecture and karyotype evolution.</title>
        <authorList>
            <person name="Hofstatter P.G."/>
            <person name="Thangavel G."/>
            <person name="Lux T."/>
            <person name="Neumann P."/>
            <person name="Vondrak T."/>
            <person name="Novak P."/>
            <person name="Zhang M."/>
            <person name="Costa L."/>
            <person name="Castellani M."/>
            <person name="Scott A."/>
            <person name="Toegelov H."/>
            <person name="Fuchs J."/>
            <person name="Mata-Sucre Y."/>
            <person name="Dias Y."/>
            <person name="Vanzela A.L.L."/>
            <person name="Huettel B."/>
            <person name="Almeida C.C.S."/>
            <person name="Simkova H."/>
            <person name="Souza G."/>
            <person name="Pedrosa-Harand A."/>
            <person name="Macas J."/>
            <person name="Mayer K.F.X."/>
            <person name="Houben A."/>
            <person name="Marques A."/>
        </authorList>
    </citation>
    <scope>NUCLEOTIDE SEQUENCE</scope>
    <source>
        <strain evidence="8">RhyBre1mFocal</strain>
    </source>
</reference>
<feature type="domain" description="TLC" evidence="7">
    <location>
        <begin position="34"/>
        <end position="237"/>
    </location>
</feature>
<organism evidence="8 9">
    <name type="scientific">Rhynchospora breviuscula</name>
    <dbReference type="NCBI Taxonomy" id="2022672"/>
    <lineage>
        <taxon>Eukaryota</taxon>
        <taxon>Viridiplantae</taxon>
        <taxon>Streptophyta</taxon>
        <taxon>Embryophyta</taxon>
        <taxon>Tracheophyta</taxon>
        <taxon>Spermatophyta</taxon>
        <taxon>Magnoliopsida</taxon>
        <taxon>Liliopsida</taxon>
        <taxon>Poales</taxon>
        <taxon>Cyperaceae</taxon>
        <taxon>Cyperoideae</taxon>
        <taxon>Rhynchosporeae</taxon>
        <taxon>Rhynchospora</taxon>
    </lineage>
</organism>
<dbReference type="Pfam" id="PF03798">
    <property type="entry name" value="TRAM_LAG1_CLN8"/>
    <property type="match status" value="1"/>
</dbReference>
<dbReference type="PROSITE" id="PS50922">
    <property type="entry name" value="TLC"/>
    <property type="match status" value="1"/>
</dbReference>
<evidence type="ECO:0000256" key="5">
    <source>
        <dbReference type="PROSITE-ProRule" id="PRU00205"/>
    </source>
</evidence>
<feature type="transmembrane region" description="Helical" evidence="6">
    <location>
        <begin position="204"/>
        <end position="225"/>
    </location>
</feature>
<dbReference type="Proteomes" id="UP001151287">
    <property type="component" value="Unassembled WGS sequence"/>
</dbReference>
<evidence type="ECO:0000256" key="2">
    <source>
        <dbReference type="ARBA" id="ARBA00022692"/>
    </source>
</evidence>
<comment type="subcellular location">
    <subcellularLocation>
        <location evidence="1">Membrane</location>
        <topology evidence="1">Multi-pass membrane protein</topology>
    </subcellularLocation>
</comment>
<keyword evidence="3 6" id="KW-1133">Transmembrane helix</keyword>
<keyword evidence="2 5" id="KW-0812">Transmembrane</keyword>
<evidence type="ECO:0000256" key="6">
    <source>
        <dbReference type="SAM" id="Phobius"/>
    </source>
</evidence>
<dbReference type="OrthoDB" id="204175at2759"/>
<name>A0A9Q0HFB7_9POAL</name>
<evidence type="ECO:0000256" key="3">
    <source>
        <dbReference type="ARBA" id="ARBA00022989"/>
    </source>
</evidence>
<evidence type="ECO:0000256" key="1">
    <source>
        <dbReference type="ARBA" id="ARBA00004141"/>
    </source>
</evidence>
<feature type="transmembrane region" description="Helical" evidence="6">
    <location>
        <begin position="80"/>
        <end position="97"/>
    </location>
</feature>
<feature type="transmembrane region" description="Helical" evidence="6">
    <location>
        <begin position="43"/>
        <end position="60"/>
    </location>
</feature>
<dbReference type="GO" id="GO:0016020">
    <property type="term" value="C:membrane"/>
    <property type="evidence" value="ECO:0007669"/>
    <property type="project" value="UniProtKB-SubCell"/>
</dbReference>
<keyword evidence="4 5" id="KW-0472">Membrane</keyword>
<evidence type="ECO:0000313" key="9">
    <source>
        <dbReference type="Proteomes" id="UP001151287"/>
    </source>
</evidence>
<feature type="transmembrane region" description="Helical" evidence="6">
    <location>
        <begin position="171"/>
        <end position="192"/>
    </location>
</feature>
<proteinExistence type="predicted"/>
<gene>
    <name evidence="8" type="ORF">LUZ63_017202</name>
</gene>
<keyword evidence="9" id="KW-1185">Reference proteome</keyword>
<feature type="transmembrane region" description="Helical" evidence="6">
    <location>
        <begin position="109"/>
        <end position="136"/>
    </location>
</feature>
<dbReference type="SMART" id="SM00724">
    <property type="entry name" value="TLC"/>
    <property type="match status" value="1"/>
</dbReference>